<dbReference type="PANTHER" id="PTHR42788:SF13">
    <property type="entry name" value="ALIPHATIC SULFONATES IMPORT ATP-BINDING PROTEIN SSUB"/>
    <property type="match status" value="1"/>
</dbReference>
<keyword evidence="6" id="KW-1185">Reference proteome</keyword>
<evidence type="ECO:0000313" key="5">
    <source>
        <dbReference type="EMBL" id="KAB0667710.1"/>
    </source>
</evidence>
<evidence type="ECO:0000256" key="3">
    <source>
        <dbReference type="ARBA" id="ARBA00022840"/>
    </source>
</evidence>
<evidence type="ECO:0000256" key="1">
    <source>
        <dbReference type="ARBA" id="ARBA00022448"/>
    </source>
</evidence>
<evidence type="ECO:0000313" key="6">
    <source>
        <dbReference type="Proteomes" id="UP000420562"/>
    </source>
</evidence>
<proteinExistence type="predicted"/>
<accession>A0A7J4ZW14</accession>
<evidence type="ECO:0000259" key="4">
    <source>
        <dbReference type="PROSITE" id="PS50893"/>
    </source>
</evidence>
<name>A0A7J4ZW14_9BACT</name>
<dbReference type="InterPro" id="IPR003439">
    <property type="entry name" value="ABC_transporter-like_ATP-bd"/>
</dbReference>
<reference evidence="5 6" key="1">
    <citation type="submission" date="2019-09" db="EMBL/GenBank/DDBJ databases">
        <title>Geobacter sp. Red96, a novel strain isolated from paddy soil.</title>
        <authorList>
            <person name="Xu Z."/>
            <person name="Masuda Y."/>
            <person name="Itoh H."/>
            <person name="Senoo K."/>
        </authorList>
    </citation>
    <scope>NUCLEOTIDE SEQUENCE [LARGE SCALE GENOMIC DNA]</scope>
    <source>
        <strain evidence="5 6">Red96</strain>
    </source>
</reference>
<dbReference type="PROSITE" id="PS00211">
    <property type="entry name" value="ABC_TRANSPORTER_1"/>
    <property type="match status" value="1"/>
</dbReference>
<keyword evidence="2" id="KW-0547">Nucleotide-binding</keyword>
<dbReference type="RefSeq" id="WP_151127135.1">
    <property type="nucleotide sequence ID" value="NZ_VZQZ01000001.1"/>
</dbReference>
<dbReference type="GO" id="GO:0005524">
    <property type="term" value="F:ATP binding"/>
    <property type="evidence" value="ECO:0007669"/>
    <property type="project" value="UniProtKB-KW"/>
</dbReference>
<dbReference type="InterPro" id="IPR003593">
    <property type="entry name" value="AAA+_ATPase"/>
</dbReference>
<keyword evidence="3 5" id="KW-0067">ATP-binding</keyword>
<dbReference type="Proteomes" id="UP000420562">
    <property type="component" value="Unassembled WGS sequence"/>
</dbReference>
<protein>
    <submittedName>
        <fullName evidence="5">ABC transporter ATP-binding protein</fullName>
    </submittedName>
</protein>
<dbReference type="InterPro" id="IPR017871">
    <property type="entry name" value="ABC_transporter-like_CS"/>
</dbReference>
<dbReference type="Pfam" id="PF00005">
    <property type="entry name" value="ABC_tran"/>
    <property type="match status" value="1"/>
</dbReference>
<evidence type="ECO:0000256" key="2">
    <source>
        <dbReference type="ARBA" id="ARBA00022741"/>
    </source>
</evidence>
<dbReference type="SUPFAM" id="SSF52540">
    <property type="entry name" value="P-loop containing nucleoside triphosphate hydrolases"/>
    <property type="match status" value="1"/>
</dbReference>
<dbReference type="SMART" id="SM00382">
    <property type="entry name" value="AAA"/>
    <property type="match status" value="1"/>
</dbReference>
<sequence length="259" mass="28802">MKIDPYIDFQSVTKSFQGSNNRDDGAASLQAIEKFSIQVSRGEFVVILGPSGCGKSTILNLLAGFDRPSSGKVLCSGQQISGPSHERGVVFQEDTLFPWLTVRQNILFGPRCRNSQQLPNMDETLGLIGLQGFENSFPRELSGGMKQRVALARVLVNEPEVLLMDEPFGALDAQTREEVQDLLATVHARLKPTIVFITHDVEEAVYLADRVLVLSERPGRLIADIPIQLDRPRSQSDREAMIFTQLKAGLRRLLRNNDK</sequence>
<keyword evidence="1" id="KW-0813">Transport</keyword>
<dbReference type="InterPro" id="IPR050166">
    <property type="entry name" value="ABC_transporter_ATP-bind"/>
</dbReference>
<dbReference type="InterPro" id="IPR027417">
    <property type="entry name" value="P-loop_NTPase"/>
</dbReference>
<organism evidence="5 6">
    <name type="scientific">Oryzomonas japonica</name>
    <dbReference type="NCBI Taxonomy" id="2603858"/>
    <lineage>
        <taxon>Bacteria</taxon>
        <taxon>Pseudomonadati</taxon>
        <taxon>Thermodesulfobacteriota</taxon>
        <taxon>Desulfuromonadia</taxon>
        <taxon>Geobacterales</taxon>
        <taxon>Geobacteraceae</taxon>
        <taxon>Oryzomonas</taxon>
    </lineage>
</organism>
<dbReference type="PANTHER" id="PTHR42788">
    <property type="entry name" value="TAURINE IMPORT ATP-BINDING PROTEIN-RELATED"/>
    <property type="match status" value="1"/>
</dbReference>
<dbReference type="PROSITE" id="PS50893">
    <property type="entry name" value="ABC_TRANSPORTER_2"/>
    <property type="match status" value="1"/>
</dbReference>
<dbReference type="Gene3D" id="3.40.50.300">
    <property type="entry name" value="P-loop containing nucleotide triphosphate hydrolases"/>
    <property type="match status" value="1"/>
</dbReference>
<comment type="caution">
    <text evidence="5">The sequence shown here is derived from an EMBL/GenBank/DDBJ whole genome shotgun (WGS) entry which is preliminary data.</text>
</comment>
<dbReference type="CDD" id="cd03293">
    <property type="entry name" value="ABC_NrtD_SsuB_transporters"/>
    <property type="match status" value="1"/>
</dbReference>
<dbReference type="AlphaFoldDB" id="A0A7J4ZW14"/>
<dbReference type="EMBL" id="VZQZ01000001">
    <property type="protein sequence ID" value="KAB0667710.1"/>
    <property type="molecule type" value="Genomic_DNA"/>
</dbReference>
<dbReference type="GO" id="GO:0016887">
    <property type="term" value="F:ATP hydrolysis activity"/>
    <property type="evidence" value="ECO:0007669"/>
    <property type="project" value="InterPro"/>
</dbReference>
<gene>
    <name evidence="5" type="ORF">F6V25_03160</name>
</gene>
<feature type="domain" description="ABC transporter" evidence="4">
    <location>
        <begin position="7"/>
        <end position="241"/>
    </location>
</feature>